<dbReference type="PANTHER" id="PTHR47165">
    <property type="entry name" value="OS03G0429900 PROTEIN"/>
    <property type="match status" value="1"/>
</dbReference>
<dbReference type="SUPFAM" id="SSF50249">
    <property type="entry name" value="Nucleic acid-binding proteins"/>
    <property type="match status" value="2"/>
</dbReference>
<dbReference type="InterPro" id="IPR012340">
    <property type="entry name" value="NA-bd_OB-fold"/>
</dbReference>
<name>A0ABU6QK79_9FABA</name>
<accession>A0ABU6QK79</accession>
<dbReference type="PANTHER" id="PTHR47165:SF4">
    <property type="entry name" value="OS03G0429900 PROTEIN"/>
    <property type="match status" value="1"/>
</dbReference>
<feature type="domain" description="Replication protein A 70 kDa DNA-binding subunit B/D first OB fold" evidence="1">
    <location>
        <begin position="15"/>
        <end position="117"/>
    </location>
</feature>
<dbReference type="Gene3D" id="2.40.50.140">
    <property type="entry name" value="Nucleic acid-binding proteins"/>
    <property type="match status" value="2"/>
</dbReference>
<dbReference type="Proteomes" id="UP001341840">
    <property type="component" value="Unassembled WGS sequence"/>
</dbReference>
<keyword evidence="3" id="KW-1185">Reference proteome</keyword>
<evidence type="ECO:0000259" key="1">
    <source>
        <dbReference type="Pfam" id="PF02721"/>
    </source>
</evidence>
<sequence length="212" mass="23941">MASNPVVPGLSEQGHRVADIRPANLGCKLVVAVVRLYDLPNQWISKETTSMEMVLQDREGDRIHYSIGRAHVGIFKTVIRENEIYSMQNFVIQKNVKLPRTTPHQYKLSFYAKTEVRTLASTTFQFSRFRFMSFPDIEAVPGLNNKHQIGMLANCIGYVIGKEDPKNIVTKTGLETRCMSLYLEDLEGNKMKCTVFGNLVGKLVQLAARDDA</sequence>
<comment type="caution">
    <text evidence="2">The sequence shown here is derived from an EMBL/GenBank/DDBJ whole genome shotgun (WGS) entry which is preliminary data.</text>
</comment>
<dbReference type="Pfam" id="PF02721">
    <property type="entry name" value="DUF223"/>
    <property type="match status" value="1"/>
</dbReference>
<evidence type="ECO:0000313" key="3">
    <source>
        <dbReference type="Proteomes" id="UP001341840"/>
    </source>
</evidence>
<dbReference type="CDD" id="cd04480">
    <property type="entry name" value="RPA1_DBD_A_like"/>
    <property type="match status" value="1"/>
</dbReference>
<dbReference type="EMBL" id="JASCZI010000551">
    <property type="protein sequence ID" value="MED6112382.1"/>
    <property type="molecule type" value="Genomic_DNA"/>
</dbReference>
<gene>
    <name evidence="2" type="ORF">PIB30_061173</name>
</gene>
<evidence type="ECO:0000313" key="2">
    <source>
        <dbReference type="EMBL" id="MED6112382.1"/>
    </source>
</evidence>
<protein>
    <recommendedName>
        <fullName evidence="1">Replication protein A 70 kDa DNA-binding subunit B/D first OB fold domain-containing protein</fullName>
    </recommendedName>
</protein>
<proteinExistence type="predicted"/>
<dbReference type="InterPro" id="IPR003871">
    <property type="entry name" value="RFA1B/D_OB_1st"/>
</dbReference>
<organism evidence="2 3">
    <name type="scientific">Stylosanthes scabra</name>
    <dbReference type="NCBI Taxonomy" id="79078"/>
    <lineage>
        <taxon>Eukaryota</taxon>
        <taxon>Viridiplantae</taxon>
        <taxon>Streptophyta</taxon>
        <taxon>Embryophyta</taxon>
        <taxon>Tracheophyta</taxon>
        <taxon>Spermatophyta</taxon>
        <taxon>Magnoliopsida</taxon>
        <taxon>eudicotyledons</taxon>
        <taxon>Gunneridae</taxon>
        <taxon>Pentapetalae</taxon>
        <taxon>rosids</taxon>
        <taxon>fabids</taxon>
        <taxon>Fabales</taxon>
        <taxon>Fabaceae</taxon>
        <taxon>Papilionoideae</taxon>
        <taxon>50 kb inversion clade</taxon>
        <taxon>dalbergioids sensu lato</taxon>
        <taxon>Dalbergieae</taxon>
        <taxon>Pterocarpus clade</taxon>
        <taxon>Stylosanthes</taxon>
    </lineage>
</organism>
<reference evidence="2 3" key="1">
    <citation type="journal article" date="2023" name="Plants (Basel)">
        <title>Bridging the Gap: Combining Genomics and Transcriptomics Approaches to Understand Stylosanthes scabra, an Orphan Legume from the Brazilian Caatinga.</title>
        <authorList>
            <person name="Ferreira-Neto J.R.C."/>
            <person name="da Silva M.D."/>
            <person name="Binneck E."/>
            <person name="de Melo N.F."/>
            <person name="da Silva R.H."/>
            <person name="de Melo A.L.T.M."/>
            <person name="Pandolfi V."/>
            <person name="Bustamante F.O."/>
            <person name="Brasileiro-Vidal A.C."/>
            <person name="Benko-Iseppon A.M."/>
        </authorList>
    </citation>
    <scope>NUCLEOTIDE SEQUENCE [LARGE SCALE GENOMIC DNA]</scope>
    <source>
        <tissue evidence="2">Leaves</tissue>
    </source>
</reference>